<dbReference type="InterPro" id="IPR042098">
    <property type="entry name" value="TauD-like_sf"/>
</dbReference>
<comment type="caution">
    <text evidence="7">The sequence shown here is derived from an EMBL/GenBank/DDBJ whole genome shotgun (WGS) entry which is preliminary data.</text>
</comment>
<evidence type="ECO:0000256" key="2">
    <source>
        <dbReference type="ARBA" id="ARBA00022723"/>
    </source>
</evidence>
<accession>A0A494XZZ4</accession>
<keyword evidence="5" id="KW-0408">Iron</keyword>
<name>A0A494XZZ4_9BURK</name>
<dbReference type="Proteomes" id="UP000270342">
    <property type="component" value="Unassembled WGS sequence"/>
</dbReference>
<evidence type="ECO:0000256" key="1">
    <source>
        <dbReference type="ARBA" id="ARBA00005896"/>
    </source>
</evidence>
<reference evidence="7 8" key="1">
    <citation type="submission" date="2018-10" db="EMBL/GenBank/DDBJ databases">
        <title>Robbsia sp. DHC34, isolated from soil.</title>
        <authorList>
            <person name="Gao Z.-H."/>
            <person name="Qiu L.-H."/>
        </authorList>
    </citation>
    <scope>NUCLEOTIDE SEQUENCE [LARGE SCALE GENOMIC DNA]</scope>
    <source>
        <strain evidence="7 8">DHC34</strain>
    </source>
</reference>
<dbReference type="GO" id="GO:0005737">
    <property type="term" value="C:cytoplasm"/>
    <property type="evidence" value="ECO:0007669"/>
    <property type="project" value="TreeGrafter"/>
</dbReference>
<protein>
    <submittedName>
        <fullName evidence="7">Taurine catabolism dioxygenase TauD</fullName>
    </submittedName>
</protein>
<dbReference type="AlphaFoldDB" id="A0A494XZZ4"/>
<comment type="similarity">
    <text evidence="1">Belongs to the TfdA dioxygenase family.</text>
</comment>
<evidence type="ECO:0000256" key="4">
    <source>
        <dbReference type="ARBA" id="ARBA00023002"/>
    </source>
</evidence>
<dbReference type="OrthoDB" id="581608at2"/>
<dbReference type="GO" id="GO:0046872">
    <property type="term" value="F:metal ion binding"/>
    <property type="evidence" value="ECO:0007669"/>
    <property type="project" value="UniProtKB-KW"/>
</dbReference>
<evidence type="ECO:0000313" key="8">
    <source>
        <dbReference type="Proteomes" id="UP000270342"/>
    </source>
</evidence>
<evidence type="ECO:0000313" key="7">
    <source>
        <dbReference type="EMBL" id="RKP53766.1"/>
    </source>
</evidence>
<dbReference type="Gene3D" id="3.60.130.10">
    <property type="entry name" value="Clavaminate synthase-like"/>
    <property type="match status" value="1"/>
</dbReference>
<sequence length="289" mass="32033">MTSLPELLPASIQFQNSESVQIRKWRPALGAAVSGLQYTGGPLEPKTLDALRQALFDHGLLTFAPGILSAENFTEFLDNFGDVTLYGGPKTPAATQNGQANIVDSTSKRNARNYIWHIDQAFRPNPPALTALFGQNVPSFGGDTLFSNAALAYELLDPHFAAYIETLTAVHYWDATGHVIDRFDDVEEASRQRAAHPPIETSLVRRHPITGRKQIFVNESYTAYIKGVSRTTSQSLLTILFESIKSPEVEARYQWESGALVIWDNRTLQHRGIGDFAQAQRVFLRACVA</sequence>
<evidence type="ECO:0000259" key="6">
    <source>
        <dbReference type="Pfam" id="PF02668"/>
    </source>
</evidence>
<dbReference type="GO" id="GO:0016706">
    <property type="term" value="F:2-oxoglutarate-dependent dioxygenase activity"/>
    <property type="evidence" value="ECO:0007669"/>
    <property type="project" value="TreeGrafter"/>
</dbReference>
<dbReference type="Pfam" id="PF02668">
    <property type="entry name" value="TauD"/>
    <property type="match status" value="1"/>
</dbReference>
<evidence type="ECO:0000256" key="5">
    <source>
        <dbReference type="ARBA" id="ARBA00023004"/>
    </source>
</evidence>
<dbReference type="EMBL" id="RBZU01000006">
    <property type="protein sequence ID" value="RKP53766.1"/>
    <property type="molecule type" value="Genomic_DNA"/>
</dbReference>
<evidence type="ECO:0000256" key="3">
    <source>
        <dbReference type="ARBA" id="ARBA00022964"/>
    </source>
</evidence>
<keyword evidence="4" id="KW-0560">Oxidoreductase</keyword>
<dbReference type="RefSeq" id="WP_121087841.1">
    <property type="nucleotide sequence ID" value="NZ_RBZU01000006.1"/>
</dbReference>
<keyword evidence="2" id="KW-0479">Metal-binding</keyword>
<keyword evidence="8" id="KW-1185">Reference proteome</keyword>
<proteinExistence type="inferred from homology"/>
<dbReference type="SUPFAM" id="SSF51197">
    <property type="entry name" value="Clavaminate synthase-like"/>
    <property type="match status" value="1"/>
</dbReference>
<gene>
    <name evidence="7" type="ORF">D7S86_16035</name>
</gene>
<dbReference type="InterPro" id="IPR051323">
    <property type="entry name" value="AtsK-like"/>
</dbReference>
<dbReference type="InterPro" id="IPR003819">
    <property type="entry name" value="TauD/TfdA-like"/>
</dbReference>
<keyword evidence="3 7" id="KW-0223">Dioxygenase</keyword>
<feature type="domain" description="TauD/TfdA-like" evidence="6">
    <location>
        <begin position="22"/>
        <end position="286"/>
    </location>
</feature>
<dbReference type="PANTHER" id="PTHR30468">
    <property type="entry name" value="ALPHA-KETOGLUTARATE-DEPENDENT SULFONATE DIOXYGENASE"/>
    <property type="match status" value="1"/>
</dbReference>
<organism evidence="7 8">
    <name type="scientific">Pararobbsia silviterrae</name>
    <dbReference type="NCBI Taxonomy" id="1792498"/>
    <lineage>
        <taxon>Bacteria</taxon>
        <taxon>Pseudomonadati</taxon>
        <taxon>Pseudomonadota</taxon>
        <taxon>Betaproteobacteria</taxon>
        <taxon>Burkholderiales</taxon>
        <taxon>Burkholderiaceae</taxon>
        <taxon>Pararobbsia</taxon>
    </lineage>
</organism>
<dbReference type="PANTHER" id="PTHR30468:SF1">
    <property type="entry name" value="ALPHA-KETOGLUTARATE-DEPENDENT SULFONATE DIOXYGENASE"/>
    <property type="match status" value="1"/>
</dbReference>